<dbReference type="Proteomes" id="UP000518605">
    <property type="component" value="Unassembled WGS sequence"/>
</dbReference>
<protein>
    <submittedName>
        <fullName evidence="1">Dihydrodipicolinate synthase/N-acetylneuraminate lyase</fullName>
    </submittedName>
</protein>
<dbReference type="GO" id="GO:0016829">
    <property type="term" value="F:lyase activity"/>
    <property type="evidence" value="ECO:0007669"/>
    <property type="project" value="UniProtKB-KW"/>
</dbReference>
<keyword evidence="1" id="KW-0456">Lyase</keyword>
<keyword evidence="2" id="KW-1185">Reference proteome</keyword>
<evidence type="ECO:0000313" key="1">
    <source>
        <dbReference type="EMBL" id="MBB3155216.1"/>
    </source>
</evidence>
<accession>A0A7W5GCT4</accession>
<sequence length="49" mass="5779">MKMSNIETFEGIYVAMYSAYEEKGEVGAERVKKLARYYVRDFSSWLIAF</sequence>
<name>A0A7W5GCT4_9BACL</name>
<evidence type="ECO:0000313" key="2">
    <source>
        <dbReference type="Proteomes" id="UP000518605"/>
    </source>
</evidence>
<dbReference type="AlphaFoldDB" id="A0A7W5GCT4"/>
<organism evidence="1 2">
    <name type="scientific">Paenibacillus endophyticus</name>
    <dbReference type="NCBI Taxonomy" id="1294268"/>
    <lineage>
        <taxon>Bacteria</taxon>
        <taxon>Bacillati</taxon>
        <taxon>Bacillota</taxon>
        <taxon>Bacilli</taxon>
        <taxon>Bacillales</taxon>
        <taxon>Paenibacillaceae</taxon>
        <taxon>Paenibacillus</taxon>
    </lineage>
</organism>
<dbReference type="EMBL" id="JACHXW010000022">
    <property type="protein sequence ID" value="MBB3155216.1"/>
    <property type="molecule type" value="Genomic_DNA"/>
</dbReference>
<comment type="caution">
    <text evidence="1">The sequence shown here is derived from an EMBL/GenBank/DDBJ whole genome shotgun (WGS) entry which is preliminary data.</text>
</comment>
<gene>
    <name evidence="1" type="ORF">FHS16_005324</name>
</gene>
<reference evidence="1 2" key="1">
    <citation type="submission" date="2020-08" db="EMBL/GenBank/DDBJ databases">
        <title>Genomic Encyclopedia of Type Strains, Phase III (KMG-III): the genomes of soil and plant-associated and newly described type strains.</title>
        <authorList>
            <person name="Whitman W."/>
        </authorList>
    </citation>
    <scope>NUCLEOTIDE SEQUENCE [LARGE SCALE GENOMIC DNA]</scope>
    <source>
        <strain evidence="1 2">CECT 8234</strain>
    </source>
</reference>
<proteinExistence type="predicted"/>